<organism evidence="3 4">
    <name type="scientific">Pyrococcus furiosus (strain ATCC 43587 / DSM 3638 / JCM 8422 / Vc1)</name>
    <dbReference type="NCBI Taxonomy" id="186497"/>
    <lineage>
        <taxon>Archaea</taxon>
        <taxon>Methanobacteriati</taxon>
        <taxon>Methanobacteriota</taxon>
        <taxon>Thermococci</taxon>
        <taxon>Thermococcales</taxon>
        <taxon>Thermococcaceae</taxon>
        <taxon>Pyrococcus</taxon>
    </lineage>
</organism>
<feature type="transmembrane region" description="Helical" evidence="2">
    <location>
        <begin position="627"/>
        <end position="648"/>
    </location>
</feature>
<gene>
    <name evidence="3" type="ORF">PFDSM3638_07575</name>
</gene>
<dbReference type="Proteomes" id="UP000324354">
    <property type="component" value="Chromosome"/>
</dbReference>
<protein>
    <submittedName>
        <fullName evidence="3">DNA cytosine methyltransferase</fullName>
    </submittedName>
</protein>
<evidence type="ECO:0000256" key="1">
    <source>
        <dbReference type="SAM" id="MobiDB-lite"/>
    </source>
</evidence>
<evidence type="ECO:0000256" key="2">
    <source>
        <dbReference type="SAM" id="Phobius"/>
    </source>
</evidence>
<keyword evidence="2" id="KW-0472">Membrane</keyword>
<proteinExistence type="predicted"/>
<dbReference type="AlphaFoldDB" id="A0A5C0XQY7"/>
<dbReference type="Pfam" id="PF05753">
    <property type="entry name" value="TRAP_beta"/>
    <property type="match status" value="1"/>
</dbReference>
<dbReference type="GeneID" id="41713323"/>
<dbReference type="EMBL" id="CP023154">
    <property type="protein sequence ID" value="QEK79131.1"/>
    <property type="molecule type" value="Genomic_DNA"/>
</dbReference>
<dbReference type="GO" id="GO:0008168">
    <property type="term" value="F:methyltransferase activity"/>
    <property type="evidence" value="ECO:0007669"/>
    <property type="project" value="UniProtKB-KW"/>
</dbReference>
<dbReference type="OrthoDB" id="86126at2157"/>
<reference evidence="3 4" key="1">
    <citation type="submission" date="2017-08" db="EMBL/GenBank/DDBJ databases">
        <title>Resequencing and Reannotation of the genome of Pyrococcus furiosus type strain DSM3638.</title>
        <authorList>
            <person name="Reichelt R.M."/>
            <person name="Bunk B."/>
        </authorList>
    </citation>
    <scope>NUCLEOTIDE SEQUENCE [LARGE SCALE GENOMIC DNA]</scope>
    <source>
        <strain evidence="3 4">DSM 3638</strain>
    </source>
</reference>
<keyword evidence="2" id="KW-1133">Transmembrane helix</keyword>
<dbReference type="GO" id="GO:0032259">
    <property type="term" value="P:methylation"/>
    <property type="evidence" value="ECO:0007669"/>
    <property type="project" value="UniProtKB-KW"/>
</dbReference>
<evidence type="ECO:0000313" key="4">
    <source>
        <dbReference type="Proteomes" id="UP000324354"/>
    </source>
</evidence>
<feature type="compositionally biased region" description="Basic and acidic residues" evidence="1">
    <location>
        <begin position="673"/>
        <end position="683"/>
    </location>
</feature>
<name>A0A5C0XQY7_PYRFU</name>
<feature type="region of interest" description="Disordered" evidence="1">
    <location>
        <begin position="664"/>
        <end position="698"/>
    </location>
</feature>
<dbReference type="RefSeq" id="WP_011012652.1">
    <property type="nucleotide sequence ID" value="NC_003413.1"/>
</dbReference>
<dbReference type="Gene3D" id="2.60.98.40">
    <property type="match status" value="1"/>
</dbReference>
<keyword evidence="3" id="KW-0808">Transferase</keyword>
<dbReference type="GeneID" id="13300815"/>
<keyword evidence="3" id="KW-0489">Methyltransferase</keyword>
<keyword evidence="2" id="KW-0812">Transmembrane</keyword>
<sequence>MKKASILLIIMLIASGLTIFNPKALGLEKYSTLTVGLKLGGYIEFGGKYAVKFADVDPTNWNRAAIEIYENGNRVARKILEEGQTMYYPDENNPLFGVEVTGIWESQKTAYIEIKTPVKLFKENITLKEGESYTMPSGFPQYKITVRDVPSDTKAELTIRYPDGTTVTRTLEKDYPVGVPYKISSELTQSSVLVIEYVKASKDKSVTFNLYIAKMIFAPAKVVQPEEQKEEKTTTEEPIQVVYDDVIYAGEKVTITYNKTTYQIQLVSVGYYSKFDLIIDDKSVETATVKEGGSYIFTKAPLRVEVIPNTVDLKYNRLQAKIYAPIGASGSVILREANITVRLDISQNRVLLGEEIIVFIKVKNEGKGNAFNVKVLAPIPNNFELISGIGTWELSRLEPFSEMPVLIYTLKPNAVGNYSLGPVIVEYYNELGKKITVKSNIIEDISVYGVPQLELTGGAIKDGETKNYAEKETNSTIRLRFTISAQGEDSRFEFIKNATLYLELGDFLDGKDSIVLGTIKAGEEKVVEEEYKILKEGVYPLKVILKYQDPLGNWHEEIYPNVILINSVPPKIIVKTQTIEKWPEPEELPEYIDKVLATLENATPLAQKISNITEKYIPKQQEKETNIVPYLLGVLILALGIGLVYTAYELNLYKTKLKALEAKKRKPRPGGLPKKEDKTDIRVLEQISQQETTKEKTQ</sequence>
<evidence type="ECO:0000313" key="3">
    <source>
        <dbReference type="EMBL" id="QEK79131.1"/>
    </source>
</evidence>
<accession>A0A5C0XQY7</accession>